<reference evidence="1 2" key="1">
    <citation type="journal article" date="2011" name="Plasmid">
        <title>Streptomyces turgidiscabies Car8 contains a modular pathogenicity island that shares virulence genes with other actinobacterial plant pathogens.</title>
        <authorList>
            <person name="Huguet-Tapia J.C."/>
            <person name="Badger J.H."/>
            <person name="Loria R."/>
            <person name="Pettis G.S."/>
        </authorList>
    </citation>
    <scope>NUCLEOTIDE SEQUENCE [LARGE SCALE GENOMIC DNA]</scope>
    <source>
        <strain evidence="1 2">Car8</strain>
    </source>
</reference>
<dbReference type="AlphaFoldDB" id="L7F964"/>
<dbReference type="EMBL" id="AEJB01000272">
    <property type="protein sequence ID" value="ELP67649.1"/>
    <property type="molecule type" value="Genomic_DNA"/>
</dbReference>
<dbReference type="RefSeq" id="WP_006377175.1">
    <property type="nucleotide sequence ID" value="NZ_AEJB01000272.1"/>
</dbReference>
<proteinExistence type="predicted"/>
<comment type="caution">
    <text evidence="1">The sequence shown here is derived from an EMBL/GenBank/DDBJ whole genome shotgun (WGS) entry which is preliminary data.</text>
</comment>
<accession>L7F964</accession>
<protein>
    <submittedName>
        <fullName evidence="1">Uncharacterized protein</fullName>
    </submittedName>
</protein>
<sequence length="236" mass="26011">MSTIELATVSIIGTALVLAPIDPQPIRDLNTPTPDPEPEPVVFDEKLARQVRDALDLRYWKPSAEHGETETRIILWSQLELNDLYERVGGTVTSRQVERSISDGTKWTAEEITVTIDVPAVGPVEATTDWCDGLEKYGSRDDLPLMQALTGPKPEILKTVPANGRALGYDQYAITPGAPLPDDRTIATVEDPLGSSWRVTDDQGAVHRLHKHGELIRYTSGTVSFIEPEWAGWSSD</sequence>
<gene>
    <name evidence="1" type="ORF">STRTUCAR8_08576</name>
</gene>
<evidence type="ECO:0000313" key="1">
    <source>
        <dbReference type="EMBL" id="ELP67649.1"/>
    </source>
</evidence>
<keyword evidence="2" id="KW-1185">Reference proteome</keyword>
<evidence type="ECO:0000313" key="2">
    <source>
        <dbReference type="Proteomes" id="UP000010931"/>
    </source>
</evidence>
<dbReference type="Proteomes" id="UP000010931">
    <property type="component" value="Unassembled WGS sequence"/>
</dbReference>
<organism evidence="1 2">
    <name type="scientific">Streptomyces turgidiscabies (strain Car8)</name>
    <dbReference type="NCBI Taxonomy" id="698760"/>
    <lineage>
        <taxon>Bacteria</taxon>
        <taxon>Bacillati</taxon>
        <taxon>Actinomycetota</taxon>
        <taxon>Actinomycetes</taxon>
        <taxon>Kitasatosporales</taxon>
        <taxon>Streptomycetaceae</taxon>
        <taxon>Streptomyces</taxon>
    </lineage>
</organism>
<dbReference type="PATRIC" id="fig|698760.3.peg.3587"/>
<name>L7F964_STRT8</name>